<name>A0A5C6GN86_METRR</name>
<dbReference type="GO" id="GO:0005524">
    <property type="term" value="F:ATP binding"/>
    <property type="evidence" value="ECO:0007669"/>
    <property type="project" value="UniProtKB-UniRule"/>
</dbReference>
<dbReference type="PANTHER" id="PTHR47634:SF9">
    <property type="entry name" value="PROTEIN KINASE DOMAIN-CONTAINING PROTEIN-RELATED"/>
    <property type="match status" value="1"/>
</dbReference>
<evidence type="ECO:0000256" key="9">
    <source>
        <dbReference type="PROSITE-ProRule" id="PRU10141"/>
    </source>
</evidence>
<keyword evidence="6 9" id="KW-0067">ATP-binding</keyword>
<reference evidence="13" key="1">
    <citation type="submission" date="2018-12" db="EMBL/GenBank/DDBJ databases">
        <title>The complete genome of Metarhizium rileyi, a key fungal pathogen of Lepidoptera.</title>
        <authorList>
            <person name="Binneck E."/>
            <person name="Lastra C.C.L."/>
            <person name="Sosa-Gomez D.R."/>
        </authorList>
    </citation>
    <scope>NUCLEOTIDE SEQUENCE [LARGE SCALE GENOMIC DNA]</scope>
    <source>
        <strain evidence="13">Cep018-CH2</strain>
    </source>
</reference>
<comment type="caution">
    <text evidence="12">The sequence shown here is derived from an EMBL/GenBank/DDBJ whole genome shotgun (WGS) entry which is preliminary data.</text>
</comment>
<comment type="catalytic activity">
    <reaction evidence="7">
        <text>L-threonyl-[protein] + ATP = O-phospho-L-threonyl-[protein] + ADP + H(+)</text>
        <dbReference type="Rhea" id="RHEA:46608"/>
        <dbReference type="Rhea" id="RHEA-COMP:11060"/>
        <dbReference type="Rhea" id="RHEA-COMP:11605"/>
        <dbReference type="ChEBI" id="CHEBI:15378"/>
        <dbReference type="ChEBI" id="CHEBI:30013"/>
        <dbReference type="ChEBI" id="CHEBI:30616"/>
        <dbReference type="ChEBI" id="CHEBI:61977"/>
        <dbReference type="ChEBI" id="CHEBI:456216"/>
        <dbReference type="EC" id="2.7.11.1"/>
    </reaction>
</comment>
<feature type="domain" description="Protein kinase" evidence="11">
    <location>
        <begin position="60"/>
        <end position="405"/>
    </location>
</feature>
<dbReference type="PANTHER" id="PTHR47634">
    <property type="entry name" value="PROTEIN KINASE DOMAIN-CONTAINING PROTEIN-RELATED"/>
    <property type="match status" value="1"/>
</dbReference>
<evidence type="ECO:0000256" key="2">
    <source>
        <dbReference type="ARBA" id="ARBA00022527"/>
    </source>
</evidence>
<dbReference type="Gene3D" id="3.30.200.20">
    <property type="entry name" value="Phosphorylase Kinase, domain 1"/>
    <property type="match status" value="1"/>
</dbReference>
<comment type="catalytic activity">
    <reaction evidence="8">
        <text>L-seryl-[protein] + ATP = O-phospho-L-seryl-[protein] + ADP + H(+)</text>
        <dbReference type="Rhea" id="RHEA:17989"/>
        <dbReference type="Rhea" id="RHEA-COMP:9863"/>
        <dbReference type="Rhea" id="RHEA-COMP:11604"/>
        <dbReference type="ChEBI" id="CHEBI:15378"/>
        <dbReference type="ChEBI" id="CHEBI:29999"/>
        <dbReference type="ChEBI" id="CHEBI:30616"/>
        <dbReference type="ChEBI" id="CHEBI:83421"/>
        <dbReference type="ChEBI" id="CHEBI:456216"/>
        <dbReference type="EC" id="2.7.11.1"/>
    </reaction>
</comment>
<organism evidence="12 13">
    <name type="scientific">Metarhizium rileyi (strain RCEF 4871)</name>
    <name type="common">Nomuraea rileyi</name>
    <dbReference type="NCBI Taxonomy" id="1649241"/>
    <lineage>
        <taxon>Eukaryota</taxon>
        <taxon>Fungi</taxon>
        <taxon>Dikarya</taxon>
        <taxon>Ascomycota</taxon>
        <taxon>Pezizomycotina</taxon>
        <taxon>Sordariomycetes</taxon>
        <taxon>Hypocreomycetidae</taxon>
        <taxon>Hypocreales</taxon>
        <taxon>Clavicipitaceae</taxon>
        <taxon>Metarhizium</taxon>
    </lineage>
</organism>
<keyword evidence="5" id="KW-0418">Kinase</keyword>
<keyword evidence="2 10" id="KW-0723">Serine/threonine-protein kinase</keyword>
<accession>A0A5C6GN86</accession>
<dbReference type="GO" id="GO:0000245">
    <property type="term" value="P:spliceosomal complex assembly"/>
    <property type="evidence" value="ECO:0007669"/>
    <property type="project" value="TreeGrafter"/>
</dbReference>
<sequence>MLSSFRWLPRFGRAWKPLDFSKATFPKLSPTQLIEEENLPGYLASRYYPIHIGEVLRDRYQIVGKLGFGASSTVWLARDLSQNRHVALKLFINSESMGNQVDDELNIYKRIGAGPKSHPGSSAVRTLIDSFDVVGPNGSHRCLVHPPLFESVITFLWRNPVRRLPVPILAIVLRELFYALDFLHTECKIIHTDIKADNIMFSIADETVFTDFEQQELEQPSPRKELDGRTIYRSRDLRMPKRMGAPVLCDFGSAVLGSIPHTEDVQPNIYRAPEVILQVPWSYEIDIWNTGAMIWDIFEGGHLFTGHDPEHDAYRSRAHIAEMIALLGPPPRELLARGNLSRKFFSDDGSFIGDIPLPSPAPLEKIESSLEGEARELFLRFMRKMLQWEARNRSSAKELLQDEWIRINTKM</sequence>
<dbReference type="InterPro" id="IPR008271">
    <property type="entry name" value="Ser/Thr_kinase_AS"/>
</dbReference>
<feature type="binding site" evidence="9">
    <location>
        <position position="89"/>
    </location>
    <ligand>
        <name>ATP</name>
        <dbReference type="ChEBI" id="CHEBI:30616"/>
    </ligand>
</feature>
<proteinExistence type="inferred from homology"/>
<dbReference type="PROSITE" id="PS50011">
    <property type="entry name" value="PROTEIN_KINASE_DOM"/>
    <property type="match status" value="1"/>
</dbReference>
<evidence type="ECO:0000256" key="4">
    <source>
        <dbReference type="ARBA" id="ARBA00022741"/>
    </source>
</evidence>
<dbReference type="Proteomes" id="UP000317257">
    <property type="component" value="Unassembled WGS sequence"/>
</dbReference>
<evidence type="ECO:0000256" key="7">
    <source>
        <dbReference type="ARBA" id="ARBA00047899"/>
    </source>
</evidence>
<dbReference type="EC" id="2.7.11.1" evidence="1"/>
<protein>
    <recommendedName>
        <fullName evidence="1">non-specific serine/threonine protein kinase</fullName>
        <ecNumber evidence="1">2.7.11.1</ecNumber>
    </recommendedName>
</protein>
<dbReference type="SMART" id="SM00220">
    <property type="entry name" value="S_TKc"/>
    <property type="match status" value="1"/>
</dbReference>
<dbReference type="InterPro" id="IPR000719">
    <property type="entry name" value="Prot_kinase_dom"/>
</dbReference>
<dbReference type="GO" id="GO:0050684">
    <property type="term" value="P:regulation of mRNA processing"/>
    <property type="evidence" value="ECO:0007669"/>
    <property type="project" value="TreeGrafter"/>
</dbReference>
<dbReference type="InterPro" id="IPR011009">
    <property type="entry name" value="Kinase-like_dom_sf"/>
</dbReference>
<evidence type="ECO:0000259" key="11">
    <source>
        <dbReference type="PROSITE" id="PS50011"/>
    </source>
</evidence>
<evidence type="ECO:0000256" key="8">
    <source>
        <dbReference type="ARBA" id="ARBA00048679"/>
    </source>
</evidence>
<dbReference type="Gene3D" id="1.10.510.10">
    <property type="entry name" value="Transferase(Phosphotransferase) domain 1"/>
    <property type="match status" value="1"/>
</dbReference>
<evidence type="ECO:0000313" key="13">
    <source>
        <dbReference type="Proteomes" id="UP000317257"/>
    </source>
</evidence>
<dbReference type="GO" id="GO:0005737">
    <property type="term" value="C:cytoplasm"/>
    <property type="evidence" value="ECO:0007669"/>
    <property type="project" value="TreeGrafter"/>
</dbReference>
<comment type="similarity">
    <text evidence="10">Belongs to the protein kinase superfamily.</text>
</comment>
<dbReference type="EMBL" id="SBHS01000001">
    <property type="protein sequence ID" value="TWU78568.1"/>
    <property type="molecule type" value="Genomic_DNA"/>
</dbReference>
<evidence type="ECO:0000256" key="6">
    <source>
        <dbReference type="ARBA" id="ARBA00022840"/>
    </source>
</evidence>
<dbReference type="InterPro" id="IPR051334">
    <property type="entry name" value="SRPK"/>
</dbReference>
<keyword evidence="3" id="KW-0808">Transferase</keyword>
<gene>
    <name evidence="12" type="ORF">ED733_003611</name>
</gene>
<dbReference type="GO" id="GO:0005634">
    <property type="term" value="C:nucleus"/>
    <property type="evidence" value="ECO:0007669"/>
    <property type="project" value="TreeGrafter"/>
</dbReference>
<evidence type="ECO:0000313" key="12">
    <source>
        <dbReference type="EMBL" id="TWU78568.1"/>
    </source>
</evidence>
<evidence type="ECO:0000256" key="3">
    <source>
        <dbReference type="ARBA" id="ARBA00022679"/>
    </source>
</evidence>
<dbReference type="GO" id="GO:0004674">
    <property type="term" value="F:protein serine/threonine kinase activity"/>
    <property type="evidence" value="ECO:0007669"/>
    <property type="project" value="UniProtKB-KW"/>
</dbReference>
<evidence type="ECO:0000256" key="10">
    <source>
        <dbReference type="RuleBase" id="RU000304"/>
    </source>
</evidence>
<keyword evidence="4 9" id="KW-0547">Nucleotide-binding</keyword>
<evidence type="ECO:0000256" key="5">
    <source>
        <dbReference type="ARBA" id="ARBA00022777"/>
    </source>
</evidence>
<dbReference type="InterPro" id="IPR017441">
    <property type="entry name" value="Protein_kinase_ATP_BS"/>
</dbReference>
<evidence type="ECO:0000256" key="1">
    <source>
        <dbReference type="ARBA" id="ARBA00012513"/>
    </source>
</evidence>
<dbReference type="AlphaFoldDB" id="A0A5C6GN86"/>
<dbReference type="PROSITE" id="PS00108">
    <property type="entry name" value="PROTEIN_KINASE_ST"/>
    <property type="match status" value="1"/>
</dbReference>
<dbReference type="Pfam" id="PF00069">
    <property type="entry name" value="Pkinase"/>
    <property type="match status" value="1"/>
</dbReference>
<dbReference type="PROSITE" id="PS00107">
    <property type="entry name" value="PROTEIN_KINASE_ATP"/>
    <property type="match status" value="1"/>
</dbReference>
<dbReference type="SUPFAM" id="SSF56112">
    <property type="entry name" value="Protein kinase-like (PK-like)"/>
    <property type="match status" value="1"/>
</dbReference>